<dbReference type="EMBL" id="AQHZ01000007">
    <property type="protein sequence ID" value="ENO18714.1"/>
    <property type="molecule type" value="Genomic_DNA"/>
</dbReference>
<dbReference type="STRING" id="888050.HMPREF9004_0384"/>
<dbReference type="HOGENOM" id="CLU_086568_0_0_11"/>
<keyword evidence="2" id="KW-0472">Membrane</keyword>
<sequence>MKRDTSTPITPEKSDPKERLERARALRERRNAPSSRERPVNGPRPVRQSGKGRSQKKEKAPRRQHFLSRGESFELGGQRFSVRWLSFILLLGVVMVLLVPKLYVWMKQEEELRAITIQVQLAQQRNAEMQEKLELWNDPEFIASQARERLGYVKPGETQYTVVDPGEGYQDLAQVAAAAVEGPARPWLQVVAILLEEADHAKIDEDGHSDPAAQSGAADSSETDSNAENTEEDAQ</sequence>
<feature type="transmembrane region" description="Helical" evidence="2">
    <location>
        <begin position="84"/>
        <end position="104"/>
    </location>
</feature>
<evidence type="ECO:0000313" key="3">
    <source>
        <dbReference type="EMBL" id="ENO18714.1"/>
    </source>
</evidence>
<keyword evidence="2" id="KW-0812">Transmembrane</keyword>
<feature type="region of interest" description="Disordered" evidence="1">
    <location>
        <begin position="202"/>
        <end position="235"/>
    </location>
</feature>
<protein>
    <recommendedName>
        <fullName evidence="5">Septum formation initiator</fullName>
    </recommendedName>
</protein>
<gene>
    <name evidence="3" type="ORF">HMPREF9004_0384</name>
</gene>
<proteinExistence type="predicted"/>
<organism evidence="3 4">
    <name type="scientific">Schaalia cardiffensis F0333</name>
    <dbReference type="NCBI Taxonomy" id="888050"/>
    <lineage>
        <taxon>Bacteria</taxon>
        <taxon>Bacillati</taxon>
        <taxon>Actinomycetota</taxon>
        <taxon>Actinomycetes</taxon>
        <taxon>Actinomycetales</taxon>
        <taxon>Actinomycetaceae</taxon>
        <taxon>Schaalia</taxon>
    </lineage>
</organism>
<keyword evidence="2" id="KW-1133">Transmembrane helix</keyword>
<dbReference type="Proteomes" id="UP000013015">
    <property type="component" value="Unassembled WGS sequence"/>
</dbReference>
<dbReference type="eggNOG" id="COG2919">
    <property type="taxonomic scope" value="Bacteria"/>
</dbReference>
<evidence type="ECO:0008006" key="5">
    <source>
        <dbReference type="Google" id="ProtNLM"/>
    </source>
</evidence>
<evidence type="ECO:0000256" key="1">
    <source>
        <dbReference type="SAM" id="MobiDB-lite"/>
    </source>
</evidence>
<accession>N6WER7</accession>
<evidence type="ECO:0000313" key="4">
    <source>
        <dbReference type="Proteomes" id="UP000013015"/>
    </source>
</evidence>
<dbReference type="AlphaFoldDB" id="N6WER7"/>
<keyword evidence="4" id="KW-1185">Reference proteome</keyword>
<dbReference type="Pfam" id="PF04977">
    <property type="entry name" value="DivIC"/>
    <property type="match status" value="1"/>
</dbReference>
<comment type="caution">
    <text evidence="3">The sequence shown here is derived from an EMBL/GenBank/DDBJ whole genome shotgun (WGS) entry which is preliminary data.</text>
</comment>
<feature type="compositionally biased region" description="Basic and acidic residues" evidence="1">
    <location>
        <begin position="12"/>
        <end position="39"/>
    </location>
</feature>
<dbReference type="InterPro" id="IPR007060">
    <property type="entry name" value="FtsL/DivIC"/>
</dbReference>
<name>N6WER7_9ACTO</name>
<feature type="region of interest" description="Disordered" evidence="1">
    <location>
        <begin position="1"/>
        <end position="65"/>
    </location>
</feature>
<dbReference type="PATRIC" id="fig|888050.3.peg.372"/>
<reference evidence="3 4" key="1">
    <citation type="submission" date="2013-03" db="EMBL/GenBank/DDBJ databases">
        <title>Reference genome for the Human Microbiome Project.</title>
        <authorList>
            <person name="Aqrawi P."/>
            <person name="Ayvaz T."/>
            <person name="Bess C."/>
            <person name="Blankenburg K."/>
            <person name="Coyle M."/>
            <person name="Deng J."/>
            <person name="Forbes L."/>
            <person name="Fowler G."/>
            <person name="Francisco L."/>
            <person name="Fu Q."/>
            <person name="Gibbs R."/>
            <person name="Gross S."/>
            <person name="Gubbala S."/>
            <person name="Hale W."/>
            <person name="Hemphill L."/>
            <person name="Highlander S."/>
            <person name="Hirani K."/>
            <person name="Jackson L."/>
            <person name="Jakkamsetti A."/>
            <person name="Javaid M."/>
            <person name="Jayaseelan J.C."/>
            <person name="Jiang H."/>
            <person name="Joshi V."/>
            <person name="Korchina V."/>
            <person name="Kovar C."/>
            <person name="Lara F."/>
            <person name="Lee S."/>
            <person name="Liu Y."/>
            <person name="Mata R."/>
            <person name="Mathew T."/>
            <person name="Munidasa M."/>
            <person name="Muzny D."/>
            <person name="Nazareth L."/>
            <person name="Ngo R."/>
            <person name="Nguyen L."/>
            <person name="Nguyen N."/>
            <person name="Okwuonu G."/>
            <person name="Ongeri F."/>
            <person name="Palculict T."/>
            <person name="Patil S."/>
            <person name="Petrosino J."/>
            <person name="Pham C."/>
            <person name="Pham P."/>
            <person name="Pu L.-L."/>
            <person name="Qin X."/>
            <person name="Qu J."/>
            <person name="Reid J."/>
            <person name="Ross M."/>
            <person name="Ruth R."/>
            <person name="Saada N."/>
            <person name="San Lucas F."/>
            <person name="Santibanez J."/>
            <person name="Shang Y."/>
            <person name="Simmons D."/>
            <person name="Song X.-Z."/>
            <person name="Tang L.-Y."/>
            <person name="Thornton R."/>
            <person name="Warren J."/>
            <person name="Weissenberger G."/>
            <person name="Wilczek-Boney K."/>
            <person name="Worley K."/>
            <person name="Youmans B."/>
            <person name="Zhang J."/>
            <person name="Zhang L."/>
            <person name="Zhao Z."/>
            <person name="Zhou C."/>
            <person name="Zhu D."/>
            <person name="Zhu Y."/>
        </authorList>
    </citation>
    <scope>NUCLEOTIDE SEQUENCE [LARGE SCALE GENOMIC DNA]</scope>
    <source>
        <strain evidence="3 4">F0333</strain>
    </source>
</reference>
<evidence type="ECO:0000256" key="2">
    <source>
        <dbReference type="SAM" id="Phobius"/>
    </source>
</evidence>
<dbReference type="OrthoDB" id="5187715at2"/>
<feature type="compositionally biased region" description="Polar residues" evidence="1">
    <location>
        <begin position="217"/>
        <end position="228"/>
    </location>
</feature>
<feature type="compositionally biased region" description="Basic residues" evidence="1">
    <location>
        <begin position="53"/>
        <end position="65"/>
    </location>
</feature>